<evidence type="ECO:0000313" key="2">
    <source>
        <dbReference type="Proteomes" id="UP000190061"/>
    </source>
</evidence>
<evidence type="ECO:0008006" key="3">
    <source>
        <dbReference type="Google" id="ProtNLM"/>
    </source>
</evidence>
<dbReference type="EMBL" id="FUXP01000029">
    <property type="protein sequence ID" value="SKA29008.1"/>
    <property type="molecule type" value="Genomic_DNA"/>
</dbReference>
<sequence length="97" mass="10309">MKCNSTLALIATLGFTACSNQQLDESTYVLLRSSTVDSSSPALRAYFMGEGAQLNGAGCRELLQLANEGVAARHAAGETHLVKYECVSLAEARERGI</sequence>
<protein>
    <recommendedName>
        <fullName evidence="3">Lipoprotein</fullName>
    </recommendedName>
</protein>
<gene>
    <name evidence="1" type="ORF">SAMN02745674_02937</name>
</gene>
<evidence type="ECO:0000313" key="1">
    <source>
        <dbReference type="EMBL" id="SKA29008.1"/>
    </source>
</evidence>
<dbReference type="AlphaFoldDB" id="A0A1T4SM91"/>
<dbReference type="PROSITE" id="PS51257">
    <property type="entry name" value="PROKAR_LIPOPROTEIN"/>
    <property type="match status" value="1"/>
</dbReference>
<name>A0A1T4SM91_9GAMM</name>
<keyword evidence="2" id="KW-1185">Reference proteome</keyword>
<accession>A0A1T4SM91</accession>
<organism evidence="1 2">
    <name type="scientific">Lysobacter spongiicola DSM 21749</name>
    <dbReference type="NCBI Taxonomy" id="1122188"/>
    <lineage>
        <taxon>Bacteria</taxon>
        <taxon>Pseudomonadati</taxon>
        <taxon>Pseudomonadota</taxon>
        <taxon>Gammaproteobacteria</taxon>
        <taxon>Lysobacterales</taxon>
        <taxon>Lysobacteraceae</taxon>
        <taxon>Novilysobacter</taxon>
    </lineage>
</organism>
<dbReference type="Proteomes" id="UP000190061">
    <property type="component" value="Unassembled WGS sequence"/>
</dbReference>
<proteinExistence type="predicted"/>
<reference evidence="1 2" key="1">
    <citation type="submission" date="2017-02" db="EMBL/GenBank/DDBJ databases">
        <authorList>
            <person name="Peterson S.W."/>
        </authorList>
    </citation>
    <scope>NUCLEOTIDE SEQUENCE [LARGE SCALE GENOMIC DNA]</scope>
    <source>
        <strain evidence="1 2">DSM 21749</strain>
    </source>
</reference>